<sequence length="82" mass="9219">MTDDVATECRNAGGSPEFCSHMAGLAKQFGMDWSSTIDRNTYPKIVAAYESYTDRRYGGENLHAGKTIHFSQFAKSALQHWR</sequence>
<dbReference type="Proteomes" id="UP000183635">
    <property type="component" value="Unassembled WGS sequence"/>
</dbReference>
<name>A0A1I3F0S8_9RHOB</name>
<evidence type="ECO:0000313" key="2">
    <source>
        <dbReference type="Proteomes" id="UP000183635"/>
    </source>
</evidence>
<dbReference type="RefSeq" id="WP_074971015.1">
    <property type="nucleotide sequence ID" value="NZ_CBCRYP010000071.1"/>
</dbReference>
<gene>
    <name evidence="1" type="ORF">SAMN04488021_1588</name>
</gene>
<protein>
    <submittedName>
        <fullName evidence="1">Uncharacterized protein</fullName>
    </submittedName>
</protein>
<reference evidence="1 2" key="1">
    <citation type="submission" date="2016-10" db="EMBL/GenBank/DDBJ databases">
        <authorList>
            <person name="de Groot N.N."/>
        </authorList>
    </citation>
    <scope>NUCLEOTIDE SEQUENCE [LARGE SCALE GENOMIC DNA]</scope>
    <source>
        <strain evidence="1 2">DSM 8537</strain>
    </source>
</reference>
<evidence type="ECO:0000313" key="1">
    <source>
        <dbReference type="EMBL" id="SFI04750.1"/>
    </source>
</evidence>
<dbReference type="AlphaFoldDB" id="A0A1I3F0S8"/>
<proteinExistence type="predicted"/>
<organism evidence="1 2">
    <name type="scientific">Paracoccus aminovorans</name>
    <dbReference type="NCBI Taxonomy" id="34004"/>
    <lineage>
        <taxon>Bacteria</taxon>
        <taxon>Pseudomonadati</taxon>
        <taxon>Pseudomonadota</taxon>
        <taxon>Alphaproteobacteria</taxon>
        <taxon>Rhodobacterales</taxon>
        <taxon>Paracoccaceae</taxon>
        <taxon>Paracoccus</taxon>
    </lineage>
</organism>
<dbReference type="EMBL" id="FOPU01000058">
    <property type="protein sequence ID" value="SFI04750.1"/>
    <property type="molecule type" value="Genomic_DNA"/>
</dbReference>
<dbReference type="STRING" id="34004.SAMN04488021_1588"/>
<keyword evidence="2" id="KW-1185">Reference proteome</keyword>
<accession>A0A1I3F0S8</accession>